<keyword evidence="6 8" id="KW-1133">Transmembrane helix</keyword>
<keyword evidence="8" id="KW-1003">Cell membrane</keyword>
<comment type="function">
    <text evidence="8">NDH-1 shuttles electrons from NADH, via FMN and iron-sulfur (Fe-S) centers, to quinones in the respiratory chain. The immediate electron acceptor for the enzyme in this species is believed to be a menaquinone. Couples the redox reaction to proton translocation (for every two electrons transferred, four hydrogen ions are translocated across the cytoplasmic membrane), and thus conserves the redox energy in a proton gradient.</text>
</comment>
<evidence type="ECO:0000256" key="7">
    <source>
        <dbReference type="ARBA" id="ARBA00023136"/>
    </source>
</evidence>
<dbReference type="PANTHER" id="PTHR11434">
    <property type="entry name" value="NADH-UBIQUINONE OXIDOREDUCTASE SUBUNIT ND4L"/>
    <property type="match status" value="1"/>
</dbReference>
<dbReference type="RefSeq" id="WP_061973596.1">
    <property type="nucleotide sequence ID" value="NZ_CP126109.1"/>
</dbReference>
<dbReference type="InterPro" id="IPR001133">
    <property type="entry name" value="NADH_UbQ_OxRdtase_chain4L/K"/>
</dbReference>
<keyword evidence="8" id="KW-0520">NAD</keyword>
<keyword evidence="5 8" id="KW-0874">Quinone</keyword>
<comment type="subunit">
    <text evidence="8">NDH-1 is composed of 14 different subunits. Subunits NuoA, H, J, K, L, M, N constitute the membrane sector of the complex.</text>
</comment>
<gene>
    <name evidence="8" type="primary">nuoK</name>
    <name evidence="9" type="ORF">AS030_16425</name>
</gene>
<evidence type="ECO:0000256" key="3">
    <source>
        <dbReference type="ARBA" id="ARBA00022448"/>
    </source>
</evidence>
<evidence type="ECO:0000256" key="4">
    <source>
        <dbReference type="ARBA" id="ARBA00022692"/>
    </source>
</evidence>
<evidence type="ECO:0000256" key="8">
    <source>
        <dbReference type="HAMAP-Rule" id="MF_01456"/>
    </source>
</evidence>
<reference evidence="9 10" key="1">
    <citation type="journal article" date="2014" name="Antonie Van Leeuwenhoek">
        <title>Fictibacillus enclensis sp. nov., isolated from marine sediment.</title>
        <authorList>
            <person name="Dastager S.G."/>
            <person name="Mawlankar R."/>
            <person name="Srinivasan K."/>
            <person name="Tang S.K."/>
            <person name="Lee J.C."/>
            <person name="Ramana V.V."/>
            <person name="Shouche Y.S."/>
        </authorList>
    </citation>
    <scope>NUCLEOTIDE SEQUENCE [LARGE SCALE GENOMIC DNA]</scope>
    <source>
        <strain evidence="9 10">NIO-1003</strain>
    </source>
</reference>
<dbReference type="AlphaFoldDB" id="A0A0V8J598"/>
<feature type="transmembrane region" description="Helical" evidence="8">
    <location>
        <begin position="32"/>
        <end position="52"/>
    </location>
</feature>
<keyword evidence="4 8" id="KW-0812">Transmembrane</keyword>
<dbReference type="InterPro" id="IPR039428">
    <property type="entry name" value="NUOK/Mnh_C1-like"/>
</dbReference>
<keyword evidence="10" id="KW-1185">Reference proteome</keyword>
<dbReference type="Pfam" id="PF00420">
    <property type="entry name" value="Oxidored_q2"/>
    <property type="match status" value="1"/>
</dbReference>
<dbReference type="NCBIfam" id="NF004322">
    <property type="entry name" value="PRK05715.1-4"/>
    <property type="match status" value="1"/>
</dbReference>
<evidence type="ECO:0000313" key="9">
    <source>
        <dbReference type="EMBL" id="KSU81872.1"/>
    </source>
</evidence>
<evidence type="ECO:0000256" key="1">
    <source>
        <dbReference type="ARBA" id="ARBA00004141"/>
    </source>
</evidence>
<keyword evidence="7 8" id="KW-0472">Membrane</keyword>
<protein>
    <recommendedName>
        <fullName evidence="8">NADH-quinone oxidoreductase subunit K</fullName>
        <ecNumber evidence="8">7.1.1.-</ecNumber>
    </recommendedName>
    <alternativeName>
        <fullName evidence="8">NADH dehydrogenase I subunit K</fullName>
    </alternativeName>
    <alternativeName>
        <fullName evidence="8">NDH-1 subunit K</fullName>
    </alternativeName>
</protein>
<feature type="transmembrane region" description="Helical" evidence="8">
    <location>
        <begin position="6"/>
        <end position="25"/>
    </location>
</feature>
<evidence type="ECO:0000256" key="6">
    <source>
        <dbReference type="ARBA" id="ARBA00022989"/>
    </source>
</evidence>
<dbReference type="EC" id="7.1.1.-" evidence="8"/>
<dbReference type="NCBIfam" id="NF004320">
    <property type="entry name" value="PRK05715.1-2"/>
    <property type="match status" value="1"/>
</dbReference>
<accession>A0A0V8J598</accession>
<dbReference type="NCBIfam" id="NF004321">
    <property type="entry name" value="PRK05715.1-3"/>
    <property type="match status" value="1"/>
</dbReference>
<dbReference type="HAMAP" id="MF_01456">
    <property type="entry name" value="NDH1_NuoK"/>
    <property type="match status" value="1"/>
</dbReference>
<dbReference type="Gene3D" id="1.10.287.3510">
    <property type="match status" value="1"/>
</dbReference>
<sequence>MSTIPLSVYLVLALILFCIGLFGALTKRNAVIVLISIELMLNAVNINLVAFAKYGVNPGLTGQIFSLFTITVAAAEAAVGLAILMALYRNRKTVNVDEMDIMKR</sequence>
<dbReference type="GO" id="GO:0050136">
    <property type="term" value="F:NADH dehydrogenase (quinone) (non-electrogenic) activity"/>
    <property type="evidence" value="ECO:0007669"/>
    <property type="project" value="UniProtKB-UniRule"/>
</dbReference>
<dbReference type="OrthoDB" id="9810120at2"/>
<comment type="subcellular location">
    <subcellularLocation>
        <location evidence="8">Cell membrane</location>
        <topology evidence="8">Multi-pass membrane protein</topology>
    </subcellularLocation>
    <subcellularLocation>
        <location evidence="1">Membrane</location>
        <topology evidence="1">Multi-pass membrane protein</topology>
    </subcellularLocation>
</comment>
<comment type="catalytic activity">
    <reaction evidence="8">
        <text>a quinone + NADH + 5 H(+)(in) = a quinol + NAD(+) + 4 H(+)(out)</text>
        <dbReference type="Rhea" id="RHEA:57888"/>
        <dbReference type="ChEBI" id="CHEBI:15378"/>
        <dbReference type="ChEBI" id="CHEBI:24646"/>
        <dbReference type="ChEBI" id="CHEBI:57540"/>
        <dbReference type="ChEBI" id="CHEBI:57945"/>
        <dbReference type="ChEBI" id="CHEBI:132124"/>
    </reaction>
</comment>
<comment type="caution">
    <text evidence="9">The sequence shown here is derived from an EMBL/GenBank/DDBJ whole genome shotgun (WGS) entry which is preliminary data.</text>
</comment>
<dbReference type="GO" id="GO:0005886">
    <property type="term" value="C:plasma membrane"/>
    <property type="evidence" value="ECO:0007669"/>
    <property type="project" value="UniProtKB-SubCell"/>
</dbReference>
<dbReference type="NCBIfam" id="NF004323">
    <property type="entry name" value="PRK05715.1-5"/>
    <property type="match status" value="1"/>
</dbReference>
<dbReference type="PANTHER" id="PTHR11434:SF16">
    <property type="entry name" value="NADH-UBIQUINONE OXIDOREDUCTASE CHAIN 4L"/>
    <property type="match status" value="1"/>
</dbReference>
<evidence type="ECO:0000313" key="10">
    <source>
        <dbReference type="Proteomes" id="UP000054099"/>
    </source>
</evidence>
<dbReference type="FunFam" id="1.10.287.3510:FF:000001">
    <property type="entry name" value="NADH-quinone oxidoreductase subunit K"/>
    <property type="match status" value="1"/>
</dbReference>
<dbReference type="Proteomes" id="UP000054099">
    <property type="component" value="Unassembled WGS sequence"/>
</dbReference>
<keyword evidence="3 8" id="KW-0813">Transport</keyword>
<organism evidence="9 10">
    <name type="scientific">Fictibacillus enclensis</name>
    <dbReference type="NCBI Taxonomy" id="1017270"/>
    <lineage>
        <taxon>Bacteria</taxon>
        <taxon>Bacillati</taxon>
        <taxon>Bacillota</taxon>
        <taxon>Bacilli</taxon>
        <taxon>Bacillales</taxon>
        <taxon>Fictibacillaceae</taxon>
        <taxon>Fictibacillus</taxon>
    </lineage>
</organism>
<proteinExistence type="inferred from homology"/>
<evidence type="ECO:0000256" key="2">
    <source>
        <dbReference type="ARBA" id="ARBA00010519"/>
    </source>
</evidence>
<evidence type="ECO:0000256" key="5">
    <source>
        <dbReference type="ARBA" id="ARBA00022719"/>
    </source>
</evidence>
<name>A0A0V8J598_9BACL</name>
<dbReference type="EMBL" id="LNQN01000005">
    <property type="protein sequence ID" value="KSU81872.1"/>
    <property type="molecule type" value="Genomic_DNA"/>
</dbReference>
<comment type="similarity">
    <text evidence="2 8">Belongs to the complex I subunit 4L family.</text>
</comment>
<feature type="transmembrane region" description="Helical" evidence="8">
    <location>
        <begin position="64"/>
        <end position="88"/>
    </location>
</feature>
<dbReference type="GO" id="GO:0042773">
    <property type="term" value="P:ATP synthesis coupled electron transport"/>
    <property type="evidence" value="ECO:0007669"/>
    <property type="project" value="InterPro"/>
</dbReference>
<keyword evidence="8" id="KW-1278">Translocase</keyword>
<dbReference type="GO" id="GO:0030964">
    <property type="term" value="C:NADH dehydrogenase complex"/>
    <property type="evidence" value="ECO:0007669"/>
    <property type="project" value="TreeGrafter"/>
</dbReference>
<dbReference type="GO" id="GO:0048038">
    <property type="term" value="F:quinone binding"/>
    <property type="evidence" value="ECO:0007669"/>
    <property type="project" value="UniProtKB-KW"/>
</dbReference>